<evidence type="ECO:0000313" key="3">
    <source>
        <dbReference type="Proteomes" id="UP001331761"/>
    </source>
</evidence>
<feature type="transmembrane region" description="Helical" evidence="1">
    <location>
        <begin position="110"/>
        <end position="131"/>
    </location>
</feature>
<dbReference type="Pfam" id="PF10321">
    <property type="entry name" value="7TM_GPCR_Srt"/>
    <property type="match status" value="1"/>
</dbReference>
<feature type="transmembrane region" description="Helical" evidence="1">
    <location>
        <begin position="209"/>
        <end position="227"/>
    </location>
</feature>
<dbReference type="PANTHER" id="PTHR23021">
    <property type="entry name" value="SERPENTINE RECEPTOR, CLASS T"/>
    <property type="match status" value="1"/>
</dbReference>
<dbReference type="EMBL" id="WIXE01024634">
    <property type="protein sequence ID" value="KAK5965443.1"/>
    <property type="molecule type" value="Genomic_DNA"/>
</dbReference>
<gene>
    <name evidence="2" type="ORF">GCK32_001454</name>
</gene>
<evidence type="ECO:0000256" key="1">
    <source>
        <dbReference type="SAM" id="Phobius"/>
    </source>
</evidence>
<organism evidence="2 3">
    <name type="scientific">Trichostrongylus colubriformis</name>
    <name type="common">Black scour worm</name>
    <dbReference type="NCBI Taxonomy" id="6319"/>
    <lineage>
        <taxon>Eukaryota</taxon>
        <taxon>Metazoa</taxon>
        <taxon>Ecdysozoa</taxon>
        <taxon>Nematoda</taxon>
        <taxon>Chromadorea</taxon>
        <taxon>Rhabditida</taxon>
        <taxon>Rhabditina</taxon>
        <taxon>Rhabditomorpha</taxon>
        <taxon>Strongyloidea</taxon>
        <taxon>Trichostrongylidae</taxon>
        <taxon>Trichostrongylus</taxon>
    </lineage>
</organism>
<sequence>MRLLYPNLPWIINDSEYNCSGRSLSEWGSRGSVNEVQGIYFAVSGTIFVIIYVLCLIGMVRGNLLNIPCYCLMFFNGFIDIMDIIAGSFLPAYFHLNGAVLCSSFTVNWIAGYFSWAVWCGATFNCVVLALNRVAEMIPSARFLRFLFRGNFLRLWMVLCVAYIAIQPFIHRTHPFNTTISAYINSPMIVDDVQKAADFTIMLVPIQNVTIVVVLLSLYSLLCFHVLRIPHFAKGSHYKFQVKLFVQALLICMTTAITSFLYVLLAFFSLSRSIVITMNIIWQLSHGLHGIIYFCFNRSIRNESLGGPRELTIAAAEYLLIYAEIRLESS</sequence>
<reference evidence="2 3" key="1">
    <citation type="submission" date="2019-10" db="EMBL/GenBank/DDBJ databases">
        <title>Assembly and Annotation for the nematode Trichostrongylus colubriformis.</title>
        <authorList>
            <person name="Martin J."/>
        </authorList>
    </citation>
    <scope>NUCLEOTIDE SEQUENCE [LARGE SCALE GENOMIC DNA]</scope>
    <source>
        <strain evidence="2">G859</strain>
        <tissue evidence="2">Whole worm</tissue>
    </source>
</reference>
<feature type="transmembrane region" description="Helical" evidence="1">
    <location>
        <begin position="248"/>
        <end position="268"/>
    </location>
</feature>
<dbReference type="AlphaFoldDB" id="A0AAN8F5N9"/>
<feature type="transmembrane region" description="Helical" evidence="1">
    <location>
        <begin position="39"/>
        <end position="60"/>
    </location>
</feature>
<feature type="transmembrane region" description="Helical" evidence="1">
    <location>
        <begin position="152"/>
        <end position="170"/>
    </location>
</feature>
<evidence type="ECO:0000313" key="2">
    <source>
        <dbReference type="EMBL" id="KAK5965443.1"/>
    </source>
</evidence>
<dbReference type="InterPro" id="IPR019425">
    <property type="entry name" value="7TM_GPCR_serpentine_rcpt_Srt"/>
</dbReference>
<comment type="caution">
    <text evidence="2">The sequence shown here is derived from an EMBL/GenBank/DDBJ whole genome shotgun (WGS) entry which is preliminary data.</text>
</comment>
<name>A0AAN8F5N9_TRICO</name>
<dbReference type="SUPFAM" id="SSF81321">
    <property type="entry name" value="Family A G protein-coupled receptor-like"/>
    <property type="match status" value="1"/>
</dbReference>
<keyword evidence="3" id="KW-1185">Reference proteome</keyword>
<keyword evidence="1" id="KW-0472">Membrane</keyword>
<feature type="transmembrane region" description="Helical" evidence="1">
    <location>
        <begin position="67"/>
        <end position="90"/>
    </location>
</feature>
<keyword evidence="1" id="KW-0812">Transmembrane</keyword>
<dbReference type="PANTHER" id="PTHR23021:SF28">
    <property type="entry name" value="SERPENTINE RECEPTOR, CLASS T-RELATED"/>
    <property type="match status" value="1"/>
</dbReference>
<proteinExistence type="predicted"/>
<protein>
    <submittedName>
        <fullName evidence="2">Uncharacterized protein</fullName>
    </submittedName>
</protein>
<dbReference type="Proteomes" id="UP001331761">
    <property type="component" value="Unassembled WGS sequence"/>
</dbReference>
<feature type="transmembrane region" description="Helical" evidence="1">
    <location>
        <begin position="274"/>
        <end position="296"/>
    </location>
</feature>
<accession>A0AAN8F5N9</accession>
<keyword evidence="1" id="KW-1133">Transmembrane helix</keyword>